<evidence type="ECO:0000256" key="1">
    <source>
        <dbReference type="ARBA" id="ARBA00001933"/>
    </source>
</evidence>
<dbReference type="Pfam" id="PF00155">
    <property type="entry name" value="Aminotran_1_2"/>
    <property type="match status" value="1"/>
</dbReference>
<evidence type="ECO:0000256" key="4">
    <source>
        <dbReference type="ARBA" id="ARBA00022679"/>
    </source>
</evidence>
<protein>
    <recommendedName>
        <fullName evidence="6">Aminotransferase class I/classII large domain-containing protein</fullName>
    </recommendedName>
</protein>
<comment type="similarity">
    <text evidence="2">Belongs to the class-I pyridoxal-phosphate-dependent aminotransferase family.</text>
</comment>
<evidence type="ECO:0000256" key="2">
    <source>
        <dbReference type="ARBA" id="ARBA00007441"/>
    </source>
</evidence>
<dbReference type="InterPro" id="IPR015424">
    <property type="entry name" value="PyrdxlP-dep_Trfase"/>
</dbReference>
<evidence type="ECO:0000256" key="3">
    <source>
        <dbReference type="ARBA" id="ARBA00022576"/>
    </source>
</evidence>
<dbReference type="Gene3D" id="3.40.640.10">
    <property type="entry name" value="Type I PLP-dependent aspartate aminotransferase-like (Major domain)"/>
    <property type="match status" value="1"/>
</dbReference>
<dbReference type="CDD" id="cd00609">
    <property type="entry name" value="AAT_like"/>
    <property type="match status" value="1"/>
</dbReference>
<keyword evidence="3" id="KW-0032">Aminotransferase</keyword>
<feature type="domain" description="Aminotransferase class I/classII large" evidence="6">
    <location>
        <begin position="16"/>
        <end position="175"/>
    </location>
</feature>
<dbReference type="GO" id="GO:0030170">
    <property type="term" value="F:pyridoxal phosphate binding"/>
    <property type="evidence" value="ECO:0007669"/>
    <property type="project" value="InterPro"/>
</dbReference>
<dbReference type="InterPro" id="IPR004839">
    <property type="entry name" value="Aminotransferase_I/II_large"/>
</dbReference>
<evidence type="ECO:0000256" key="5">
    <source>
        <dbReference type="ARBA" id="ARBA00022898"/>
    </source>
</evidence>
<dbReference type="GO" id="GO:0008483">
    <property type="term" value="F:transaminase activity"/>
    <property type="evidence" value="ECO:0007669"/>
    <property type="project" value="UniProtKB-KW"/>
</dbReference>
<dbReference type="PANTHER" id="PTHR46383">
    <property type="entry name" value="ASPARTATE AMINOTRANSFERASE"/>
    <property type="match status" value="1"/>
</dbReference>
<dbReference type="PANTHER" id="PTHR46383:SF1">
    <property type="entry name" value="ASPARTATE AMINOTRANSFERASE"/>
    <property type="match status" value="1"/>
</dbReference>
<dbReference type="AlphaFoldDB" id="A0A7R9A142"/>
<reference evidence="7" key="1">
    <citation type="submission" date="2020-11" db="EMBL/GenBank/DDBJ databases">
        <authorList>
            <person name="Tran Van P."/>
        </authorList>
    </citation>
    <scope>NUCLEOTIDE SEQUENCE</scope>
</reference>
<dbReference type="InterPro" id="IPR050596">
    <property type="entry name" value="AspAT/PAT-like"/>
</dbReference>
<dbReference type="SUPFAM" id="SSF53383">
    <property type="entry name" value="PLP-dependent transferases"/>
    <property type="match status" value="1"/>
</dbReference>
<dbReference type="InterPro" id="IPR015421">
    <property type="entry name" value="PyrdxlP-dep_Trfase_major"/>
</dbReference>
<comment type="cofactor">
    <cofactor evidence="1">
        <name>pyridoxal 5'-phosphate</name>
        <dbReference type="ChEBI" id="CHEBI:597326"/>
    </cofactor>
</comment>
<gene>
    <name evidence="7" type="ORF">CTOB1V02_LOCUS17000</name>
</gene>
<sequence>YESLIYSGEFASPFDIADLAERTIVTASISKSHAAPGFRSGWCVGPPWFISKAQGVAEAVLFGNQPFIADMTAHALEHVHDTAEQMGAAYKRRINLLLNAFEGSNKIQPLKPEAGMFMLLDVSLTDLSGEEFAMQLLDHGVGVMPGYAFGEQARSFIRLSLTVEDAMLEEAAQRIIKFAESC</sequence>
<accession>A0A7R9A142</accession>
<name>A0A7R9A142_9CRUS</name>
<feature type="non-terminal residue" evidence="7">
    <location>
        <position position="1"/>
    </location>
</feature>
<evidence type="ECO:0000313" key="7">
    <source>
        <dbReference type="EMBL" id="CAD7239185.1"/>
    </source>
</evidence>
<evidence type="ECO:0000259" key="6">
    <source>
        <dbReference type="Pfam" id="PF00155"/>
    </source>
</evidence>
<organism evidence="7">
    <name type="scientific">Cyprideis torosa</name>
    <dbReference type="NCBI Taxonomy" id="163714"/>
    <lineage>
        <taxon>Eukaryota</taxon>
        <taxon>Metazoa</taxon>
        <taxon>Ecdysozoa</taxon>
        <taxon>Arthropoda</taxon>
        <taxon>Crustacea</taxon>
        <taxon>Oligostraca</taxon>
        <taxon>Ostracoda</taxon>
        <taxon>Podocopa</taxon>
        <taxon>Podocopida</taxon>
        <taxon>Cytherocopina</taxon>
        <taxon>Cytheroidea</taxon>
        <taxon>Cytherideidae</taxon>
        <taxon>Cyprideis</taxon>
    </lineage>
</organism>
<dbReference type="GO" id="GO:0006520">
    <property type="term" value="P:amino acid metabolic process"/>
    <property type="evidence" value="ECO:0007669"/>
    <property type="project" value="InterPro"/>
</dbReference>
<keyword evidence="5" id="KW-0663">Pyridoxal phosphate</keyword>
<feature type="non-terminal residue" evidence="7">
    <location>
        <position position="182"/>
    </location>
</feature>
<dbReference type="EMBL" id="OB717910">
    <property type="protein sequence ID" value="CAD7239185.1"/>
    <property type="molecule type" value="Genomic_DNA"/>
</dbReference>
<keyword evidence="4" id="KW-0808">Transferase</keyword>
<proteinExistence type="inferred from homology"/>